<evidence type="ECO:0000256" key="9">
    <source>
        <dbReference type="ARBA" id="ARBA00023125"/>
    </source>
</evidence>
<dbReference type="AlphaFoldDB" id="A0A4Q7NS02"/>
<keyword evidence="5" id="KW-0678">Repressor</keyword>
<keyword evidence="4" id="KW-0963">Cytoplasm</keyword>
<comment type="subunit">
    <text evidence="3">Homodimer.</text>
</comment>
<dbReference type="FunFam" id="1.10.10.10:FF:000459">
    <property type="entry name" value="Ferric uptake regulation protein"/>
    <property type="match status" value="1"/>
</dbReference>
<dbReference type="GO" id="GO:1900376">
    <property type="term" value="P:regulation of secondary metabolite biosynthetic process"/>
    <property type="evidence" value="ECO:0007669"/>
    <property type="project" value="TreeGrafter"/>
</dbReference>
<keyword evidence="12" id="KW-0408">Iron</keyword>
<evidence type="ECO:0000256" key="12">
    <source>
        <dbReference type="PIRSR" id="PIRSR602481-2"/>
    </source>
</evidence>
<dbReference type="InterPro" id="IPR043135">
    <property type="entry name" value="Fur_C"/>
</dbReference>
<comment type="caution">
    <text evidence="13">The sequence shown here is derived from an EMBL/GenBank/DDBJ whole genome shotgun (WGS) entry which is preliminary data.</text>
</comment>
<organism evidence="13 14">
    <name type="scientific">Motilibacter rhizosphaerae</name>
    <dbReference type="NCBI Taxonomy" id="598652"/>
    <lineage>
        <taxon>Bacteria</taxon>
        <taxon>Bacillati</taxon>
        <taxon>Actinomycetota</taxon>
        <taxon>Actinomycetes</taxon>
        <taxon>Motilibacterales</taxon>
        <taxon>Motilibacteraceae</taxon>
        <taxon>Motilibacter</taxon>
    </lineage>
</organism>
<dbReference type="PANTHER" id="PTHR33202">
    <property type="entry name" value="ZINC UPTAKE REGULATION PROTEIN"/>
    <property type="match status" value="1"/>
</dbReference>
<evidence type="ECO:0000256" key="8">
    <source>
        <dbReference type="ARBA" id="ARBA00023015"/>
    </source>
</evidence>
<comment type="similarity">
    <text evidence="2">Belongs to the Fur family.</text>
</comment>
<evidence type="ECO:0000256" key="10">
    <source>
        <dbReference type="ARBA" id="ARBA00023163"/>
    </source>
</evidence>
<dbReference type="GO" id="GO:0005829">
    <property type="term" value="C:cytosol"/>
    <property type="evidence" value="ECO:0007669"/>
    <property type="project" value="TreeGrafter"/>
</dbReference>
<protein>
    <submittedName>
        <fullName evidence="13">Fur family zinc uptake regulator</fullName>
    </submittedName>
</protein>
<dbReference type="EMBL" id="SGXD01000002">
    <property type="protein sequence ID" value="RZS89620.1"/>
    <property type="molecule type" value="Genomic_DNA"/>
</dbReference>
<feature type="binding site" evidence="12">
    <location>
        <position position="104"/>
    </location>
    <ligand>
        <name>Fe cation</name>
        <dbReference type="ChEBI" id="CHEBI:24875"/>
    </ligand>
</feature>
<dbReference type="GO" id="GO:0008270">
    <property type="term" value="F:zinc ion binding"/>
    <property type="evidence" value="ECO:0007669"/>
    <property type="project" value="TreeGrafter"/>
</dbReference>
<keyword evidence="9" id="KW-0238">DNA-binding</keyword>
<reference evidence="13 14" key="1">
    <citation type="submission" date="2019-02" db="EMBL/GenBank/DDBJ databases">
        <title>Genomic Encyclopedia of Type Strains, Phase IV (KMG-IV): sequencing the most valuable type-strain genomes for metagenomic binning, comparative biology and taxonomic classification.</title>
        <authorList>
            <person name="Goeker M."/>
        </authorList>
    </citation>
    <scope>NUCLEOTIDE SEQUENCE [LARGE SCALE GENOMIC DNA]</scope>
    <source>
        <strain evidence="13 14">DSM 45622</strain>
    </source>
</reference>
<evidence type="ECO:0000256" key="6">
    <source>
        <dbReference type="ARBA" id="ARBA00022723"/>
    </source>
</evidence>
<gene>
    <name evidence="13" type="ORF">EV189_1388</name>
</gene>
<dbReference type="GO" id="GO:0003700">
    <property type="term" value="F:DNA-binding transcription factor activity"/>
    <property type="evidence" value="ECO:0007669"/>
    <property type="project" value="InterPro"/>
</dbReference>
<dbReference type="InterPro" id="IPR036388">
    <property type="entry name" value="WH-like_DNA-bd_sf"/>
</dbReference>
<keyword evidence="14" id="KW-1185">Reference proteome</keyword>
<dbReference type="SUPFAM" id="SSF46785">
    <property type="entry name" value="Winged helix' DNA-binding domain"/>
    <property type="match status" value="1"/>
</dbReference>
<comment type="cofactor">
    <cofactor evidence="12">
        <name>Mn(2+)</name>
        <dbReference type="ChEBI" id="CHEBI:29035"/>
    </cofactor>
    <cofactor evidence="12">
        <name>Fe(2+)</name>
        <dbReference type="ChEBI" id="CHEBI:29033"/>
    </cofactor>
    <text evidence="12">Binds 1 Mn(2+) or Fe(2+) ion per subunit.</text>
</comment>
<proteinExistence type="inferred from homology"/>
<keyword evidence="6 11" id="KW-0479">Metal-binding</keyword>
<evidence type="ECO:0000256" key="7">
    <source>
        <dbReference type="ARBA" id="ARBA00022833"/>
    </source>
</evidence>
<dbReference type="PANTHER" id="PTHR33202:SF2">
    <property type="entry name" value="FERRIC UPTAKE REGULATION PROTEIN"/>
    <property type="match status" value="1"/>
</dbReference>
<keyword evidence="7 11" id="KW-0862">Zinc</keyword>
<feature type="binding site" evidence="12">
    <location>
        <position position="121"/>
    </location>
    <ligand>
        <name>Fe cation</name>
        <dbReference type="ChEBI" id="CHEBI:24875"/>
    </ligand>
</feature>
<evidence type="ECO:0000256" key="3">
    <source>
        <dbReference type="ARBA" id="ARBA00011738"/>
    </source>
</evidence>
<dbReference type="Pfam" id="PF01475">
    <property type="entry name" value="FUR"/>
    <property type="match status" value="1"/>
</dbReference>
<evidence type="ECO:0000256" key="4">
    <source>
        <dbReference type="ARBA" id="ARBA00022490"/>
    </source>
</evidence>
<evidence type="ECO:0000256" key="2">
    <source>
        <dbReference type="ARBA" id="ARBA00007957"/>
    </source>
</evidence>
<name>A0A4Q7NS02_9ACTN</name>
<dbReference type="InterPro" id="IPR036390">
    <property type="entry name" value="WH_DNA-bd_sf"/>
</dbReference>
<dbReference type="InterPro" id="IPR002481">
    <property type="entry name" value="FUR"/>
</dbReference>
<feature type="binding site" evidence="11">
    <location>
        <position position="132"/>
    </location>
    <ligand>
        <name>Zn(2+)</name>
        <dbReference type="ChEBI" id="CHEBI:29105"/>
    </ligand>
</feature>
<feature type="binding site" evidence="12">
    <location>
        <position position="83"/>
    </location>
    <ligand>
        <name>Fe cation</name>
        <dbReference type="ChEBI" id="CHEBI:24875"/>
    </ligand>
</feature>
<evidence type="ECO:0000256" key="5">
    <source>
        <dbReference type="ARBA" id="ARBA00022491"/>
    </source>
</evidence>
<keyword evidence="10" id="KW-0804">Transcription</keyword>
<feature type="binding site" evidence="11">
    <location>
        <position position="92"/>
    </location>
    <ligand>
        <name>Zn(2+)</name>
        <dbReference type="ChEBI" id="CHEBI:29105"/>
    </ligand>
</feature>
<dbReference type="Gene3D" id="1.10.10.10">
    <property type="entry name" value="Winged helix-like DNA-binding domain superfamily/Winged helix DNA-binding domain"/>
    <property type="match status" value="1"/>
</dbReference>
<evidence type="ECO:0000256" key="11">
    <source>
        <dbReference type="PIRSR" id="PIRSR602481-1"/>
    </source>
</evidence>
<dbReference type="OrthoDB" id="8659436at2"/>
<sequence>MSRDLPPTRPRSTRQRAAVEAALAGTPEFRSAQDLHAELRASGEPVGLATVYRALQALAASGEVDVLLRPDGEALYRQCSPKHHHHLVCRECQRTVEVAGPAVERWADRVAAEHGFTDVAHTLEIFGTCAECSSR</sequence>
<evidence type="ECO:0000313" key="13">
    <source>
        <dbReference type="EMBL" id="RZS89620.1"/>
    </source>
</evidence>
<accession>A0A4Q7NS02</accession>
<keyword evidence="8" id="KW-0805">Transcription regulation</keyword>
<dbReference type="Proteomes" id="UP000293638">
    <property type="component" value="Unassembled WGS sequence"/>
</dbReference>
<comment type="subcellular location">
    <subcellularLocation>
        <location evidence="1">Cytoplasm</location>
    </subcellularLocation>
</comment>
<dbReference type="CDD" id="cd07153">
    <property type="entry name" value="Fur_like"/>
    <property type="match status" value="1"/>
</dbReference>
<dbReference type="Gene3D" id="3.30.1490.190">
    <property type="match status" value="1"/>
</dbReference>
<evidence type="ECO:0000313" key="14">
    <source>
        <dbReference type="Proteomes" id="UP000293638"/>
    </source>
</evidence>
<feature type="binding site" evidence="11">
    <location>
        <position position="129"/>
    </location>
    <ligand>
        <name>Zn(2+)</name>
        <dbReference type="ChEBI" id="CHEBI:29105"/>
    </ligand>
</feature>
<comment type="cofactor">
    <cofactor evidence="11">
        <name>Zn(2+)</name>
        <dbReference type="ChEBI" id="CHEBI:29105"/>
    </cofactor>
    <text evidence="11">Binds 1 zinc ion per subunit.</text>
</comment>
<evidence type="ECO:0000256" key="1">
    <source>
        <dbReference type="ARBA" id="ARBA00004496"/>
    </source>
</evidence>
<feature type="binding site" evidence="11">
    <location>
        <position position="89"/>
    </location>
    <ligand>
        <name>Zn(2+)</name>
        <dbReference type="ChEBI" id="CHEBI:29105"/>
    </ligand>
</feature>
<dbReference type="GO" id="GO:0000976">
    <property type="term" value="F:transcription cis-regulatory region binding"/>
    <property type="evidence" value="ECO:0007669"/>
    <property type="project" value="TreeGrafter"/>
</dbReference>
<dbReference type="GO" id="GO:0045892">
    <property type="term" value="P:negative regulation of DNA-templated transcription"/>
    <property type="evidence" value="ECO:0007669"/>
    <property type="project" value="TreeGrafter"/>
</dbReference>